<sequence length="138" mass="15667">MSKKIVLISCVSQKLSHRAKAKDLYVSTLFKLNLKYGNSLKPDAIYILSAEHGLLSLDQMIDPYERTLNNMRAPDIKEWANKVLSQLKEVTSLKGDAFTFLAGEKYRRYLLPHLSNTEIPLKGLPIGKQLKHLKELTA</sequence>
<dbReference type="Proteomes" id="UP000295729">
    <property type="component" value="Unassembled WGS sequence"/>
</dbReference>
<dbReference type="AlphaFoldDB" id="A0A4R6X9G4"/>
<protein>
    <recommendedName>
        <fullName evidence="1">DUF6884 domain-containing protein</fullName>
    </recommendedName>
</protein>
<organism evidence="2 3">
    <name type="scientific">Marinomonas communis</name>
    <dbReference type="NCBI Taxonomy" id="28254"/>
    <lineage>
        <taxon>Bacteria</taxon>
        <taxon>Pseudomonadati</taxon>
        <taxon>Pseudomonadota</taxon>
        <taxon>Gammaproteobacteria</taxon>
        <taxon>Oceanospirillales</taxon>
        <taxon>Oceanospirillaceae</taxon>
        <taxon>Marinomonas</taxon>
    </lineage>
</organism>
<dbReference type="RefSeq" id="WP_133561400.1">
    <property type="nucleotide sequence ID" value="NZ_SNZA01000002.1"/>
</dbReference>
<proteinExistence type="predicted"/>
<reference evidence="2 3" key="1">
    <citation type="submission" date="2019-03" db="EMBL/GenBank/DDBJ databases">
        <title>Genomic Encyclopedia of Type Strains, Phase IV (KMG-IV): sequencing the most valuable type-strain genomes for metagenomic binning, comparative biology and taxonomic classification.</title>
        <authorList>
            <person name="Goeker M."/>
        </authorList>
    </citation>
    <scope>NUCLEOTIDE SEQUENCE [LARGE SCALE GENOMIC DNA]</scope>
    <source>
        <strain evidence="2 3">DSM 5604</strain>
    </source>
</reference>
<evidence type="ECO:0000313" key="2">
    <source>
        <dbReference type="EMBL" id="TDR14064.1"/>
    </source>
</evidence>
<dbReference type="Pfam" id="PF21818">
    <property type="entry name" value="DUF6884"/>
    <property type="match status" value="1"/>
</dbReference>
<feature type="domain" description="DUF6884" evidence="1">
    <location>
        <begin position="5"/>
        <end position="135"/>
    </location>
</feature>
<dbReference type="EMBL" id="SNZA01000002">
    <property type="protein sequence ID" value="TDR14064.1"/>
    <property type="molecule type" value="Genomic_DNA"/>
</dbReference>
<evidence type="ECO:0000313" key="3">
    <source>
        <dbReference type="Proteomes" id="UP000295729"/>
    </source>
</evidence>
<keyword evidence="3" id="KW-1185">Reference proteome</keyword>
<dbReference type="InterPro" id="IPR049251">
    <property type="entry name" value="DUF6884"/>
</dbReference>
<comment type="caution">
    <text evidence="2">The sequence shown here is derived from an EMBL/GenBank/DDBJ whole genome shotgun (WGS) entry which is preliminary data.</text>
</comment>
<gene>
    <name evidence="2" type="ORF">C8D85_1597</name>
</gene>
<accession>A0A4R6X9G4</accession>
<name>A0A4R6X9G4_9GAMM</name>
<evidence type="ECO:0000259" key="1">
    <source>
        <dbReference type="Pfam" id="PF21818"/>
    </source>
</evidence>
<dbReference type="OrthoDB" id="2866199at2"/>